<proteinExistence type="inferred from homology"/>
<dbReference type="FunFam" id="1.20.1280.290:FF:000009">
    <property type="entry name" value="PQ loop repeat family protein"/>
    <property type="match status" value="1"/>
</dbReference>
<comment type="similarity">
    <text evidence="5">Belongs to the laat-1 family.</text>
</comment>
<dbReference type="AlphaFoldDB" id="A0A914C6V6"/>
<feature type="transmembrane region" description="Helical" evidence="6">
    <location>
        <begin position="210"/>
        <end position="231"/>
    </location>
</feature>
<dbReference type="GO" id="GO:0015174">
    <property type="term" value="F:basic amino acid transmembrane transporter activity"/>
    <property type="evidence" value="ECO:0007669"/>
    <property type="project" value="TreeGrafter"/>
</dbReference>
<evidence type="ECO:0000256" key="2">
    <source>
        <dbReference type="ARBA" id="ARBA00022692"/>
    </source>
</evidence>
<comment type="subcellular location">
    <subcellularLocation>
        <location evidence="1">Membrane</location>
        <topology evidence="1">Multi-pass membrane protein</topology>
    </subcellularLocation>
</comment>
<dbReference type="GO" id="GO:0098852">
    <property type="term" value="C:lytic vacuole membrane"/>
    <property type="evidence" value="ECO:0007669"/>
    <property type="project" value="UniProtKB-ARBA"/>
</dbReference>
<name>A0A914C6V6_9BILA</name>
<dbReference type="InterPro" id="IPR006603">
    <property type="entry name" value="PQ-loop_rpt"/>
</dbReference>
<feature type="transmembrane region" description="Helical" evidence="6">
    <location>
        <begin position="77"/>
        <end position="97"/>
    </location>
</feature>
<evidence type="ECO:0000256" key="4">
    <source>
        <dbReference type="ARBA" id="ARBA00023136"/>
    </source>
</evidence>
<keyword evidence="7" id="KW-1185">Reference proteome</keyword>
<evidence type="ECO:0000313" key="8">
    <source>
        <dbReference type="WBParaSite" id="ACRNAN_Path_428.g1620.t1"/>
    </source>
</evidence>
<dbReference type="InterPro" id="IPR051415">
    <property type="entry name" value="LAAT-1"/>
</dbReference>
<protein>
    <submittedName>
        <fullName evidence="8">Uncharacterized protein</fullName>
    </submittedName>
</protein>
<dbReference type="WBParaSite" id="ACRNAN_Path_428.g1620.t1">
    <property type="protein sequence ID" value="ACRNAN_Path_428.g1620.t1"/>
    <property type="gene ID" value="ACRNAN_Path_428.g1620"/>
</dbReference>
<feature type="transmembrane region" description="Helical" evidence="6">
    <location>
        <begin position="16"/>
        <end position="38"/>
    </location>
</feature>
<dbReference type="SMART" id="SM00679">
    <property type="entry name" value="CTNS"/>
    <property type="match status" value="2"/>
</dbReference>
<keyword evidence="4 6" id="KW-0472">Membrane</keyword>
<evidence type="ECO:0000313" key="7">
    <source>
        <dbReference type="Proteomes" id="UP000887540"/>
    </source>
</evidence>
<feature type="transmembrane region" description="Helical" evidence="6">
    <location>
        <begin position="44"/>
        <end position="65"/>
    </location>
</feature>
<reference evidence="8" key="1">
    <citation type="submission" date="2022-11" db="UniProtKB">
        <authorList>
            <consortium name="WormBaseParasite"/>
        </authorList>
    </citation>
    <scope>IDENTIFICATION</scope>
</reference>
<feature type="transmembrane region" description="Helical" evidence="6">
    <location>
        <begin position="142"/>
        <end position="158"/>
    </location>
</feature>
<sequence>MFPQLYTNYKNKRCEGLSIFFIICWLCGDFCNMAGALMTHQQPLQQIIGIYYIVQDFVLISQYVYYSRIYPNRVRNANIAGTTIVVPVLLFGVFGIFGGDGSQNQSANLAIANRISNGRVLSVHSTESSLMIPPIFESYKDVAGYIIGTIAALFYFAGRIPQIRKNYYRKSCEGLSMLMFYIIIAGNVTYGFSVLLEATSWIYVVRHLPWLASSFGCCFFDIFMVGQNFYYKRRGTDGTLVDDSETLLTS</sequence>
<dbReference type="Proteomes" id="UP000887540">
    <property type="component" value="Unplaced"/>
</dbReference>
<evidence type="ECO:0000256" key="5">
    <source>
        <dbReference type="ARBA" id="ARBA00038039"/>
    </source>
</evidence>
<accession>A0A914C6V6</accession>
<evidence type="ECO:0000256" key="1">
    <source>
        <dbReference type="ARBA" id="ARBA00004141"/>
    </source>
</evidence>
<evidence type="ECO:0000256" key="6">
    <source>
        <dbReference type="SAM" id="Phobius"/>
    </source>
</evidence>
<keyword evidence="2 6" id="KW-0812">Transmembrane</keyword>
<feature type="transmembrane region" description="Helical" evidence="6">
    <location>
        <begin position="178"/>
        <end position="204"/>
    </location>
</feature>
<dbReference type="PANTHER" id="PTHR16201:SF34">
    <property type="entry name" value="LYSOSOMAL AMINO ACID TRANSPORTER 1"/>
    <property type="match status" value="1"/>
</dbReference>
<dbReference type="PANTHER" id="PTHR16201">
    <property type="entry name" value="SEVEN TRANSMEMBRANE PROTEIN 1-RELATED"/>
    <property type="match status" value="1"/>
</dbReference>
<dbReference type="Gene3D" id="1.20.1280.290">
    <property type="match status" value="2"/>
</dbReference>
<evidence type="ECO:0000256" key="3">
    <source>
        <dbReference type="ARBA" id="ARBA00022989"/>
    </source>
</evidence>
<keyword evidence="3 6" id="KW-1133">Transmembrane helix</keyword>
<dbReference type="Pfam" id="PF04193">
    <property type="entry name" value="PQ-loop"/>
    <property type="match status" value="2"/>
</dbReference>
<organism evidence="7 8">
    <name type="scientific">Acrobeloides nanus</name>
    <dbReference type="NCBI Taxonomy" id="290746"/>
    <lineage>
        <taxon>Eukaryota</taxon>
        <taxon>Metazoa</taxon>
        <taxon>Ecdysozoa</taxon>
        <taxon>Nematoda</taxon>
        <taxon>Chromadorea</taxon>
        <taxon>Rhabditida</taxon>
        <taxon>Tylenchina</taxon>
        <taxon>Cephalobomorpha</taxon>
        <taxon>Cephaloboidea</taxon>
        <taxon>Cephalobidae</taxon>
        <taxon>Acrobeloides</taxon>
    </lineage>
</organism>